<feature type="chain" id="PRO_5011444772" evidence="1">
    <location>
        <begin position="32"/>
        <end position="357"/>
    </location>
</feature>
<gene>
    <name evidence="3" type="ORF">SAMN05421504_103740</name>
</gene>
<dbReference type="PANTHER" id="PTHR37507:SF2">
    <property type="entry name" value="SPORULATION PROTEIN YDCC"/>
    <property type="match status" value="1"/>
</dbReference>
<dbReference type="OrthoDB" id="4822274at2"/>
<dbReference type="Pfam" id="PF03888">
    <property type="entry name" value="MucB_RseB"/>
    <property type="match status" value="1"/>
</dbReference>
<dbReference type="EMBL" id="FNON01000003">
    <property type="protein sequence ID" value="SDX76103.1"/>
    <property type="molecule type" value="Genomic_DNA"/>
</dbReference>
<evidence type="ECO:0000256" key="1">
    <source>
        <dbReference type="SAM" id="SignalP"/>
    </source>
</evidence>
<dbReference type="SUPFAM" id="SSF89392">
    <property type="entry name" value="Prokaryotic lipoproteins and lipoprotein localization factors"/>
    <property type="match status" value="1"/>
</dbReference>
<dbReference type="AlphaFoldDB" id="A0A1H3EBH8"/>
<dbReference type="Proteomes" id="UP000199515">
    <property type="component" value="Unassembled WGS sequence"/>
</dbReference>
<proteinExistence type="predicted"/>
<dbReference type="RefSeq" id="WP_091289821.1">
    <property type="nucleotide sequence ID" value="NZ_FNON01000003.1"/>
</dbReference>
<sequence length="357" mass="37133">MKPKTKALTAAVVGTALGAAGLAFIAMPASAGDAPTLPAVSADELVQSVLTAKQPAFDGTVKVSDNLGLPMLAAVPGAGSLKFDEARLFNSGTGSTKLSVKQGNTEDTTVNDGKTVWHYSSKTNTASKMVFPAEPGKVTDKAATDPTAATADLLGKVRESSTVAVDGTARVAGRAAYELVLTPKPTEKTLLREIRVAVDSETRLPLRVSVLTNGSSEPALQIAFSDIEFTAQPAELFQFTPPKDAKVTEQQPKIDDNTLAQAEKARQDFKVVGDGWDTAITGKFSPDLLKPQQLKSKDGKTADPKALLSKIGKPVSGAWGSGVLITTKVGTALVTDDGRFAAGAVPEQVLYEALAAK</sequence>
<feature type="signal peptide" evidence="1">
    <location>
        <begin position="1"/>
        <end position="31"/>
    </location>
</feature>
<name>A0A1H3EBH8_9PSEU</name>
<reference evidence="3 4" key="1">
    <citation type="submission" date="2016-10" db="EMBL/GenBank/DDBJ databases">
        <authorList>
            <person name="de Groot N.N."/>
        </authorList>
    </citation>
    <scope>NUCLEOTIDE SEQUENCE [LARGE SCALE GENOMIC DNA]</scope>
    <source>
        <strain evidence="3 4">CPCC 202699</strain>
    </source>
</reference>
<protein>
    <submittedName>
        <fullName evidence="3">MucB/RseB family protein</fullName>
    </submittedName>
</protein>
<evidence type="ECO:0000313" key="4">
    <source>
        <dbReference type="Proteomes" id="UP000199515"/>
    </source>
</evidence>
<dbReference type="STRING" id="589385.SAMN05421504_103740"/>
<accession>A0A1H3EBH8</accession>
<feature type="domain" description="MucB/RseB N-terminal" evidence="2">
    <location>
        <begin position="154"/>
        <end position="232"/>
    </location>
</feature>
<dbReference type="InterPro" id="IPR033434">
    <property type="entry name" value="MucB/RseB_N"/>
</dbReference>
<dbReference type="Gene3D" id="2.50.20.10">
    <property type="entry name" value="Lipoprotein localisation LolA/LolB/LppX"/>
    <property type="match status" value="1"/>
</dbReference>
<evidence type="ECO:0000313" key="3">
    <source>
        <dbReference type="EMBL" id="SDX76103.1"/>
    </source>
</evidence>
<dbReference type="InterPro" id="IPR029046">
    <property type="entry name" value="LolA/LolB/LppX"/>
</dbReference>
<keyword evidence="4" id="KW-1185">Reference proteome</keyword>
<organism evidence="3 4">
    <name type="scientific">Amycolatopsis xylanica</name>
    <dbReference type="NCBI Taxonomy" id="589385"/>
    <lineage>
        <taxon>Bacteria</taxon>
        <taxon>Bacillati</taxon>
        <taxon>Actinomycetota</taxon>
        <taxon>Actinomycetes</taxon>
        <taxon>Pseudonocardiales</taxon>
        <taxon>Pseudonocardiaceae</taxon>
        <taxon>Amycolatopsis</taxon>
    </lineage>
</organism>
<evidence type="ECO:0000259" key="2">
    <source>
        <dbReference type="Pfam" id="PF03888"/>
    </source>
</evidence>
<dbReference type="InterPro" id="IPR052944">
    <property type="entry name" value="Sporulation_related"/>
</dbReference>
<keyword evidence="1" id="KW-0732">Signal</keyword>
<dbReference type="PANTHER" id="PTHR37507">
    <property type="entry name" value="SPORULATION PROTEIN YDCC"/>
    <property type="match status" value="1"/>
</dbReference>